<dbReference type="RefSeq" id="XP_010252591.1">
    <property type="nucleotide sequence ID" value="XM_010254289.2"/>
</dbReference>
<keyword evidence="2" id="KW-0732">Signal</keyword>
<dbReference type="GeneID" id="104594129"/>
<dbReference type="CDD" id="cd01837">
    <property type="entry name" value="SGNH_plant_lipase_like"/>
    <property type="match status" value="1"/>
</dbReference>
<dbReference type="Proteomes" id="UP000189703">
    <property type="component" value="Unplaced"/>
</dbReference>
<protein>
    <submittedName>
        <fullName evidence="4">GDSL esterase/lipase At2g42990-like isoform X2</fullName>
    </submittedName>
</protein>
<dbReference type="AlphaFoldDB" id="A0A1U7ZVS7"/>
<proteinExistence type="inferred from homology"/>
<sequence length="310" mass="34312">MDHESMSWLLLLLELLLMLGMLEAKVPAVIVFGDSSVDSGNNNYIPTIARSNFQPYGRDFEGGKPTGRFCNGRIATDFVSEAFGIKPTVPAYLDPTYSIKDFATGVCFASAGTGFDNATSDVLSVIPLWKEVEYFKEYQRRLRGYLGNYRAKQIVNEALYMEIYRLGARKISIGGLPPMGCLPAERASNIKDGCACREDYNLVSRQFNSKLVALINKLNSQLKGIGLVLSDIYYTMLEAIEKPHLYGFETVEVGCCGTGIFEMGILCTKSNPLTCTDASKYIFWDAIHGTEKICSILADHLMRTSLAGFL</sequence>
<gene>
    <name evidence="4" type="primary">LOC104594129</name>
</gene>
<feature type="chain" id="PRO_5010538588" evidence="2">
    <location>
        <begin position="25"/>
        <end position="310"/>
    </location>
</feature>
<dbReference type="InterPro" id="IPR001087">
    <property type="entry name" value="GDSL"/>
</dbReference>
<dbReference type="InterPro" id="IPR035669">
    <property type="entry name" value="SGNH_plant_lipase-like"/>
</dbReference>
<dbReference type="Gene3D" id="3.40.50.1110">
    <property type="entry name" value="SGNH hydrolase"/>
    <property type="match status" value="1"/>
</dbReference>
<name>A0A1U7ZVS7_NELNU</name>
<evidence type="ECO:0000256" key="1">
    <source>
        <dbReference type="ARBA" id="ARBA00008668"/>
    </source>
</evidence>
<dbReference type="PANTHER" id="PTHR45642">
    <property type="entry name" value="GDSL ESTERASE/LIPASE EXL3"/>
    <property type="match status" value="1"/>
</dbReference>
<keyword evidence="3" id="KW-1185">Reference proteome</keyword>
<organism evidence="3 4">
    <name type="scientific">Nelumbo nucifera</name>
    <name type="common">Sacred lotus</name>
    <dbReference type="NCBI Taxonomy" id="4432"/>
    <lineage>
        <taxon>Eukaryota</taxon>
        <taxon>Viridiplantae</taxon>
        <taxon>Streptophyta</taxon>
        <taxon>Embryophyta</taxon>
        <taxon>Tracheophyta</taxon>
        <taxon>Spermatophyta</taxon>
        <taxon>Magnoliopsida</taxon>
        <taxon>Proteales</taxon>
        <taxon>Nelumbonaceae</taxon>
        <taxon>Nelumbo</taxon>
    </lineage>
</organism>
<comment type="similarity">
    <text evidence="1">Belongs to the 'GDSL' lipolytic enzyme family.</text>
</comment>
<dbReference type="OrthoDB" id="1600564at2759"/>
<dbReference type="GO" id="GO:0016788">
    <property type="term" value="F:hydrolase activity, acting on ester bonds"/>
    <property type="evidence" value="ECO:0007669"/>
    <property type="project" value="InterPro"/>
</dbReference>
<evidence type="ECO:0000313" key="4">
    <source>
        <dbReference type="RefSeq" id="XP_010252591.1"/>
    </source>
</evidence>
<evidence type="ECO:0000256" key="2">
    <source>
        <dbReference type="SAM" id="SignalP"/>
    </source>
</evidence>
<feature type="signal peptide" evidence="2">
    <location>
        <begin position="1"/>
        <end position="24"/>
    </location>
</feature>
<evidence type="ECO:0000313" key="3">
    <source>
        <dbReference type="Proteomes" id="UP000189703"/>
    </source>
</evidence>
<reference evidence="4" key="1">
    <citation type="submission" date="2025-08" db="UniProtKB">
        <authorList>
            <consortium name="RefSeq"/>
        </authorList>
    </citation>
    <scope>IDENTIFICATION</scope>
</reference>
<accession>A0A1U7ZVS7</accession>
<dbReference type="InterPro" id="IPR036514">
    <property type="entry name" value="SGNH_hydro_sf"/>
</dbReference>
<dbReference type="PANTHER" id="PTHR45642:SF46">
    <property type="entry name" value="OS06G0636700 PROTEIN"/>
    <property type="match status" value="1"/>
</dbReference>
<dbReference type="InterPro" id="IPR050592">
    <property type="entry name" value="GDSL_lipolytic_enzyme"/>
</dbReference>
<dbReference type="Pfam" id="PF00657">
    <property type="entry name" value="Lipase_GDSL"/>
    <property type="match status" value="2"/>
</dbReference>